<organism evidence="2 3">
    <name type="scientific">Calocera viscosa (strain TUFC12733)</name>
    <dbReference type="NCBI Taxonomy" id="1330018"/>
    <lineage>
        <taxon>Eukaryota</taxon>
        <taxon>Fungi</taxon>
        <taxon>Dikarya</taxon>
        <taxon>Basidiomycota</taxon>
        <taxon>Agaricomycotina</taxon>
        <taxon>Dacrymycetes</taxon>
        <taxon>Dacrymycetales</taxon>
        <taxon>Dacrymycetaceae</taxon>
        <taxon>Calocera</taxon>
    </lineage>
</organism>
<name>A0A167JUZ6_CALVF</name>
<feature type="compositionally biased region" description="Pro residues" evidence="1">
    <location>
        <begin position="97"/>
        <end position="108"/>
    </location>
</feature>
<evidence type="ECO:0000313" key="3">
    <source>
        <dbReference type="Proteomes" id="UP000076738"/>
    </source>
</evidence>
<reference evidence="2 3" key="1">
    <citation type="journal article" date="2016" name="Mol. Biol. Evol.">
        <title>Comparative Genomics of Early-Diverging Mushroom-Forming Fungi Provides Insights into the Origins of Lignocellulose Decay Capabilities.</title>
        <authorList>
            <person name="Nagy L.G."/>
            <person name="Riley R."/>
            <person name="Tritt A."/>
            <person name="Adam C."/>
            <person name="Daum C."/>
            <person name="Floudas D."/>
            <person name="Sun H."/>
            <person name="Yadav J.S."/>
            <person name="Pangilinan J."/>
            <person name="Larsson K.H."/>
            <person name="Matsuura K."/>
            <person name="Barry K."/>
            <person name="Labutti K."/>
            <person name="Kuo R."/>
            <person name="Ohm R.A."/>
            <person name="Bhattacharya S.S."/>
            <person name="Shirouzu T."/>
            <person name="Yoshinaga Y."/>
            <person name="Martin F.M."/>
            <person name="Grigoriev I.V."/>
            <person name="Hibbett D.S."/>
        </authorList>
    </citation>
    <scope>NUCLEOTIDE SEQUENCE [LARGE SCALE GENOMIC DNA]</scope>
    <source>
        <strain evidence="2 3">TUFC12733</strain>
    </source>
</reference>
<accession>A0A167JUZ6</accession>
<gene>
    <name evidence="2" type="ORF">CALVIDRAFT_539584</name>
</gene>
<dbReference type="EMBL" id="KV417298">
    <property type="protein sequence ID" value="KZO93933.1"/>
    <property type="molecule type" value="Genomic_DNA"/>
</dbReference>
<keyword evidence="3" id="KW-1185">Reference proteome</keyword>
<proteinExistence type="predicted"/>
<feature type="region of interest" description="Disordered" evidence="1">
    <location>
        <begin position="50"/>
        <end position="110"/>
    </location>
</feature>
<sequence length="312" mass="35225">MAAITLPITIPIRSSSLPTASVPASCKEASPPARRIYTLREYLASCRSSARSMRYEDPLEEDDAETSDGGSFSIPEMEDEDEDSDADGEDVAELSSPEPPPPAVPEKPSPLEEYVARVCSQWEDRGNGYMYGLYPKHPGSVERPWVVRYGQQAYVRAWYPVRVPGSKADFARHFWSWGSMSSMDFDELDAMGLEFLSPRSGRSTSDFPRWDFSTPQEEDDYANLLHYGSSETPAIRLLPVEEDAELPKTVAEAMAEAARALEETNMLRPGNLREVKDGSLRAVHARRMRRDWERLREKELELARILINMLDV</sequence>
<dbReference type="Proteomes" id="UP000076738">
    <property type="component" value="Unassembled WGS sequence"/>
</dbReference>
<feature type="compositionally biased region" description="Acidic residues" evidence="1">
    <location>
        <begin position="76"/>
        <end position="92"/>
    </location>
</feature>
<protein>
    <submittedName>
        <fullName evidence="2">Uncharacterized protein</fullName>
    </submittedName>
</protein>
<dbReference type="AlphaFoldDB" id="A0A167JUZ6"/>
<evidence type="ECO:0000313" key="2">
    <source>
        <dbReference type="EMBL" id="KZO93933.1"/>
    </source>
</evidence>
<evidence type="ECO:0000256" key="1">
    <source>
        <dbReference type="SAM" id="MobiDB-lite"/>
    </source>
</evidence>
<dbReference type="OrthoDB" id="10647653at2759"/>
<feature type="region of interest" description="Disordered" evidence="1">
    <location>
        <begin position="1"/>
        <end position="30"/>
    </location>
</feature>